<dbReference type="NCBIfam" id="TIGR00486">
    <property type="entry name" value="YbgI_SA1388"/>
    <property type="match status" value="1"/>
</dbReference>
<dbReference type="EMBL" id="JACHMK010000001">
    <property type="protein sequence ID" value="MBB6334785.1"/>
    <property type="molecule type" value="Genomic_DNA"/>
</dbReference>
<evidence type="ECO:0000256" key="5">
    <source>
        <dbReference type="PIRSR" id="PIRSR602678-1"/>
    </source>
</evidence>
<evidence type="ECO:0000256" key="3">
    <source>
        <dbReference type="ARBA" id="ARBA00022112"/>
    </source>
</evidence>
<feature type="binding site" evidence="5">
    <location>
        <position position="63"/>
    </location>
    <ligand>
        <name>a divalent metal cation</name>
        <dbReference type="ChEBI" id="CHEBI:60240"/>
        <label>1</label>
    </ligand>
</feature>
<sequence>MGDIVTRMNTWYPPERAEAWDRVGLILGDPRRRAGKVLLALDPVADTVEEALDEKADMMLVHHPLYLRGTSFLPESDPKGRLVAKLIRSGIALFAAHTNADCSHEGTGDALAALVGIRDAVPLVESGRDEEGRPYGHGRIGAITPARLGDFADLVASRLPAGPTGLFSSGDEDALIARVAVCPGAGDSFLEAARASGADAVLTADLRHHPASEHREGGAPALLCASHWATESVWLPRLAERLRAGAQGADVDLDVKVSTIATEPWTSHRPTLGGLL</sequence>
<feature type="binding site" evidence="5">
    <location>
        <position position="62"/>
    </location>
    <ligand>
        <name>a divalent metal cation</name>
        <dbReference type="ChEBI" id="CHEBI:60240"/>
        <label>1</label>
    </ligand>
</feature>
<evidence type="ECO:0000256" key="1">
    <source>
        <dbReference type="ARBA" id="ARBA00006964"/>
    </source>
</evidence>
<dbReference type="GO" id="GO:0046872">
    <property type="term" value="F:metal ion binding"/>
    <property type="evidence" value="ECO:0007669"/>
    <property type="project" value="UniProtKB-KW"/>
</dbReference>
<dbReference type="PANTHER" id="PTHR13799:SF14">
    <property type="entry name" value="GTP CYCLOHYDROLASE 1 TYPE 2 HOMOLOG"/>
    <property type="match status" value="1"/>
</dbReference>
<dbReference type="Pfam" id="PF01784">
    <property type="entry name" value="DUF34_NIF3"/>
    <property type="match status" value="1"/>
</dbReference>
<dbReference type="FunFam" id="3.40.1390.30:FF:000001">
    <property type="entry name" value="GTP cyclohydrolase 1 type 2"/>
    <property type="match status" value="1"/>
</dbReference>
<dbReference type="Gene3D" id="3.40.1390.30">
    <property type="entry name" value="NIF3 (NGG1p interacting factor 3)-like"/>
    <property type="match status" value="2"/>
</dbReference>
<accession>A0A923E553</accession>
<feature type="binding site" evidence="5">
    <location>
        <position position="231"/>
    </location>
    <ligand>
        <name>a divalent metal cation</name>
        <dbReference type="ChEBI" id="CHEBI:60240"/>
        <label>1</label>
    </ligand>
</feature>
<feature type="binding site" evidence="5">
    <location>
        <position position="101"/>
    </location>
    <ligand>
        <name>a divalent metal cation</name>
        <dbReference type="ChEBI" id="CHEBI:60240"/>
        <label>1</label>
    </ligand>
</feature>
<proteinExistence type="inferred from homology"/>
<dbReference type="SUPFAM" id="SSF102705">
    <property type="entry name" value="NIF3 (NGG1p interacting factor 3)-like"/>
    <property type="match status" value="1"/>
</dbReference>
<evidence type="ECO:0000313" key="6">
    <source>
        <dbReference type="EMBL" id="MBB6334785.1"/>
    </source>
</evidence>
<gene>
    <name evidence="6" type="ORF">HD592_001350</name>
</gene>
<name>A0A923E553_9ACTO</name>
<comment type="subunit">
    <text evidence="2">Homohexamer.</text>
</comment>
<dbReference type="InterPro" id="IPR002678">
    <property type="entry name" value="DUF34/NIF3"/>
</dbReference>
<reference evidence="6" key="1">
    <citation type="submission" date="2020-08" db="EMBL/GenBank/DDBJ databases">
        <title>Sequencing the genomes of 1000 actinobacteria strains.</title>
        <authorList>
            <person name="Klenk H.-P."/>
        </authorList>
    </citation>
    <scope>NUCLEOTIDE SEQUENCE</scope>
    <source>
        <strain evidence="6">DSM 10695</strain>
    </source>
</reference>
<dbReference type="GO" id="GO:0005737">
    <property type="term" value="C:cytoplasm"/>
    <property type="evidence" value="ECO:0007669"/>
    <property type="project" value="TreeGrafter"/>
</dbReference>
<evidence type="ECO:0000256" key="4">
    <source>
        <dbReference type="ARBA" id="ARBA00022723"/>
    </source>
</evidence>
<organism evidence="6 7">
    <name type="scientific">Schaalia hyovaginalis</name>
    <dbReference type="NCBI Taxonomy" id="29316"/>
    <lineage>
        <taxon>Bacteria</taxon>
        <taxon>Bacillati</taxon>
        <taxon>Actinomycetota</taxon>
        <taxon>Actinomycetes</taxon>
        <taxon>Actinomycetales</taxon>
        <taxon>Actinomycetaceae</taxon>
        <taxon>Schaalia</taxon>
    </lineage>
</organism>
<comment type="similarity">
    <text evidence="1">Belongs to the GTP cyclohydrolase I type 2/NIF3 family.</text>
</comment>
<dbReference type="Proteomes" id="UP000617426">
    <property type="component" value="Unassembled WGS sequence"/>
</dbReference>
<dbReference type="InterPro" id="IPR036069">
    <property type="entry name" value="DUF34/NIF3_sf"/>
</dbReference>
<keyword evidence="4 5" id="KW-0479">Metal-binding</keyword>
<evidence type="ECO:0000256" key="2">
    <source>
        <dbReference type="ARBA" id="ARBA00011643"/>
    </source>
</evidence>
<protein>
    <recommendedName>
        <fullName evidence="3">GTP cyclohydrolase 1 type 2 homolog</fullName>
    </recommendedName>
</protein>
<dbReference type="AlphaFoldDB" id="A0A923E553"/>
<dbReference type="PANTHER" id="PTHR13799">
    <property type="entry name" value="NGG1 INTERACTING FACTOR 3"/>
    <property type="match status" value="1"/>
</dbReference>
<evidence type="ECO:0000313" key="7">
    <source>
        <dbReference type="Proteomes" id="UP000617426"/>
    </source>
</evidence>
<feature type="binding site" evidence="5">
    <location>
        <position position="227"/>
    </location>
    <ligand>
        <name>a divalent metal cation</name>
        <dbReference type="ChEBI" id="CHEBI:60240"/>
        <label>1</label>
    </ligand>
</feature>
<keyword evidence="7" id="KW-1185">Reference proteome</keyword>
<comment type="caution">
    <text evidence="6">The sequence shown here is derived from an EMBL/GenBank/DDBJ whole genome shotgun (WGS) entry which is preliminary data.</text>
</comment>